<evidence type="ECO:0000313" key="1">
    <source>
        <dbReference type="EMBL" id="CAD8113843.1"/>
    </source>
</evidence>
<dbReference type="AlphaFoldDB" id="A0A8S1QEF1"/>
<dbReference type="Proteomes" id="UP000692954">
    <property type="component" value="Unassembled WGS sequence"/>
</dbReference>
<comment type="caution">
    <text evidence="1">The sequence shown here is derived from an EMBL/GenBank/DDBJ whole genome shotgun (WGS) entry which is preliminary data.</text>
</comment>
<evidence type="ECO:0000313" key="2">
    <source>
        <dbReference type="Proteomes" id="UP000692954"/>
    </source>
</evidence>
<keyword evidence="2" id="KW-1185">Reference proteome</keyword>
<reference evidence="1" key="1">
    <citation type="submission" date="2021-01" db="EMBL/GenBank/DDBJ databases">
        <authorList>
            <consortium name="Genoscope - CEA"/>
            <person name="William W."/>
        </authorList>
    </citation>
    <scope>NUCLEOTIDE SEQUENCE</scope>
</reference>
<sequence length="335" mass="39886">MYQKSSLKKQNNDIPDHYHLDENQEQDFNSVCGYNSYGIPQYHQLPINVYMILPQTYQENYDTNIQYLQYQPQPQTPIRCDYQPLKSIKVKKQYKRKQTQNNITQSQQSVQQQFQRTDESEHEIWPQANFEIDQNENEKKLLFQQTLTGFVLKLFEAHQNATLSERYIVEQVRSNLCKLKRLDGSKYKGNLYKTVKGSLTSNGIFKVDQKKENESYWIVCQSAADEFQKRTIERIQTADKKKAQKKIKLQDDSLQNKEIQEYIKYDYAHAYGLLNGFLETQPNLKNFIEQIDLNDLERNRNLRNYNSDLVQVGIKECQEFFDELIKKLKNEIIQN</sequence>
<proteinExistence type="predicted"/>
<dbReference type="OrthoDB" id="304820at2759"/>
<name>A0A8S1QEF1_9CILI</name>
<gene>
    <name evidence="1" type="ORF">PSON_ATCC_30995.1.T1040118</name>
</gene>
<accession>A0A8S1QEF1</accession>
<dbReference type="EMBL" id="CAJJDN010000104">
    <property type="protein sequence ID" value="CAD8113843.1"/>
    <property type="molecule type" value="Genomic_DNA"/>
</dbReference>
<protein>
    <submittedName>
        <fullName evidence="1">Uncharacterized protein</fullName>
    </submittedName>
</protein>
<organism evidence="1 2">
    <name type="scientific">Paramecium sonneborni</name>
    <dbReference type="NCBI Taxonomy" id="65129"/>
    <lineage>
        <taxon>Eukaryota</taxon>
        <taxon>Sar</taxon>
        <taxon>Alveolata</taxon>
        <taxon>Ciliophora</taxon>
        <taxon>Intramacronucleata</taxon>
        <taxon>Oligohymenophorea</taxon>
        <taxon>Peniculida</taxon>
        <taxon>Parameciidae</taxon>
        <taxon>Paramecium</taxon>
    </lineage>
</organism>